<dbReference type="GO" id="GO:0019062">
    <property type="term" value="P:virion attachment to host cell"/>
    <property type="evidence" value="ECO:0007669"/>
    <property type="project" value="UniProtKB-KW"/>
</dbReference>
<dbReference type="GO" id="GO:0055036">
    <property type="term" value="C:virion membrane"/>
    <property type="evidence" value="ECO:0007669"/>
    <property type="project" value="UniProtKB-SubCell"/>
</dbReference>
<evidence type="ECO:0000256" key="3">
    <source>
        <dbReference type="ARBA" id="ARBA00004482"/>
    </source>
</evidence>
<evidence type="ECO:0000313" key="22">
    <source>
        <dbReference type="EMBL" id="AUD40047.1"/>
    </source>
</evidence>
<evidence type="ECO:0000256" key="8">
    <source>
        <dbReference type="ARBA" id="ARBA00022804"/>
    </source>
</evidence>
<protein>
    <recommendedName>
        <fullName evidence="17">M polyprotein</fullName>
    </recommendedName>
</protein>
<evidence type="ECO:0000313" key="23">
    <source>
        <dbReference type="Proteomes" id="UP000680064"/>
    </source>
</evidence>
<dbReference type="GO" id="GO:0046718">
    <property type="term" value="P:symbiont entry into host cell"/>
    <property type="evidence" value="ECO:0007669"/>
    <property type="project" value="UniProtKB-KW"/>
</dbReference>
<dbReference type="GeneID" id="80550187"/>
<evidence type="ECO:0000256" key="15">
    <source>
        <dbReference type="ARBA" id="ARBA00023184"/>
    </source>
</evidence>
<evidence type="ECO:0000256" key="14">
    <source>
        <dbReference type="ARBA" id="ARBA00023180"/>
    </source>
</evidence>
<evidence type="ECO:0000256" key="17">
    <source>
        <dbReference type="ARBA" id="ARBA00031199"/>
    </source>
</evidence>
<keyword evidence="13" id="KW-1015">Disulfide bond</keyword>
<name>A0A2H4X1W2_9VIRU</name>
<keyword evidence="5" id="KW-1170">Fusion of virus membrane with host endosomal membrane</keyword>
<evidence type="ECO:0000256" key="6">
    <source>
        <dbReference type="ARBA" id="ARBA00022581"/>
    </source>
</evidence>
<evidence type="ECO:0000256" key="13">
    <source>
        <dbReference type="ARBA" id="ARBA00023157"/>
    </source>
</evidence>
<evidence type="ECO:0000259" key="20">
    <source>
        <dbReference type="Pfam" id="PF20682"/>
    </source>
</evidence>
<sequence>MLLLLLMLVGLAPDVLANTTATPSTTVITSPSSSPASMTASSTAGTTVAALSVGVHAPTTAVSGVGNKTSLKDTIIVLLNNSLVGRQFQSAIRYITDGTARMELAAKIVKSSFQAGYKAKGMEDSAKELYKSAVEGLSALFLGSKARKKNQSPSKEERMDPRKVFGEGFEGQEELMGTYYKFQVRETTRKDNYTTLIYLDLIRNKTVRFPVTELGYMLGFGRQTSLICNEARPGEDGHNVVDINWVTPYSEEVGCYSHEEVSIEDLNFINLFRSNQDDSGLIVINYLTTYLRFRYRSCDILIEVAGCVMRTVRLDQWAYFDFNNGTHAYPIAHIMINRHVDNEFCQIAFCAITNSAEESISNSKFKGVILNVQPKRATMRHLLSSDTEQQQGVVKHKYRNKCNTKNQLLPYMRSVIHSMNNPLPGEKIAFCNGTKHTKLPLGPLHRCYSVAKVHTHHQCPGLAHNAKTEYKSEDVSCTVDYHTAECETGHYCFRLSMNGSGHYTLRGSNHTSVESCDSSCLVRVPLNENSFTLTCPDGGSHLLRYNLFTHGCPFVKYLGNSAFYICRATMRPSILYAVFFWLFGGRPFTYVVFTLLKYLTLLVAKVIIKLRMMMDRSKGNCEYCSDFVRSGPEWQRHEDCKLGNCPYCRSRLSIVSLKKHVCTCLEREYTLNKDRLTVERRLLPSLLRATGTLLCWLQRTAVKSTWIAVSLILILVLISPVESLHNVDLKPGLWEKEVVEVELCEDKCFISHDMCVCPQGQEASDSADSTGRRLLAINYPIAKGHYGSKAVKVWNNSVGTDVVLDIKTPWGTVNVAKTHKPSYSTSSIRMSWSSEKKDDRGYVILSGKSTSVLRVEKDTGLSWELTSEKSNEKRLLTISILDYSQIYKARFNYLTGDRKIGSWMHGTCSGNCPEKCGCDRSSCTSQIWLKSRNWHCNPTWCWRMDEGCTCCAADIETLYNEWVVTKWSLEFITTEVLVCVDYDHDTRSCDVLNEELTFQAGPYKIQLSEVMSEKFKLPEEVGLFHKVPGDNSQIDLMKVHHITSTRNMCKLQSCTHGSAGDSQIYNLNHFISNDIRSEYFFLQEDKKKVEREHWMSWEGVDLDYHCDSGHWPKCFANGAVLKNSEAFSNLLNVEHDYTNSFFFHTLACRLNGSIPALELQARPKQQAGHINVYVEVDKLRLNPIEAEITELQLIIYECKGCYGCLEGGECAISILMKGAEKIGMHLSSRTDHVTLTESTIMVTAMERHKTTVKFFSAVDVSSICMTVEEVRLCKTCEKDYKVCKSVSLTEPEGILLEHRGSLVTTQKDNCTGKLVCWSGSLTSLFSGLSNLMSYLGGGWFKGLLIFLIPGLAILVCILWGPQLLTLFRVRRFFKRHSRLRTSTLDPEGVLNLERTFTKEKMPKDDLLNLLIKNK</sequence>
<dbReference type="Proteomes" id="UP000680064">
    <property type="component" value="Genome"/>
</dbReference>
<dbReference type="Pfam" id="PF20726">
    <property type="entry name" value="Nairovirus_Gn"/>
    <property type="match status" value="1"/>
</dbReference>
<keyword evidence="10" id="KW-0946">Virion</keyword>
<evidence type="ECO:0000256" key="11">
    <source>
        <dbReference type="ARBA" id="ARBA00022870"/>
    </source>
</evidence>
<dbReference type="InterPro" id="IPR048801">
    <property type="entry name" value="Gn_nairovirus"/>
</dbReference>
<evidence type="ECO:0000256" key="4">
    <source>
        <dbReference type="ARBA" id="ARBA00022506"/>
    </source>
</evidence>
<dbReference type="GO" id="GO:0044178">
    <property type="term" value="C:host cell Golgi membrane"/>
    <property type="evidence" value="ECO:0007669"/>
    <property type="project" value="UniProtKB-SubCell"/>
</dbReference>
<evidence type="ECO:0000259" key="21">
    <source>
        <dbReference type="Pfam" id="PF20726"/>
    </source>
</evidence>
<keyword evidence="7" id="KW-1162">Viral penetration into host cytoplasm</keyword>
<dbReference type="EMBL" id="MF176882">
    <property type="protein sequence ID" value="AUD40047.1"/>
    <property type="molecule type" value="Viral_cRNA"/>
</dbReference>
<evidence type="ECO:0000256" key="10">
    <source>
        <dbReference type="ARBA" id="ARBA00022844"/>
    </source>
</evidence>
<evidence type="ECO:0000256" key="1">
    <source>
        <dbReference type="ARBA" id="ARBA00004244"/>
    </source>
</evidence>
<evidence type="ECO:0000256" key="2">
    <source>
        <dbReference type="ARBA" id="ARBA00004381"/>
    </source>
</evidence>
<evidence type="ECO:0000256" key="7">
    <source>
        <dbReference type="ARBA" id="ARBA00022595"/>
    </source>
</evidence>
<dbReference type="InterPro" id="IPR048791">
    <property type="entry name" value="Gc_C_bunya"/>
</dbReference>
<reference evidence="22" key="1">
    <citation type="journal article" date="2017" name="Viruses">
        <title>Genomic Characterisation of Vinegar Hill Virus, An Australian Nairovirus Isolated in 1983 from Argas Robertsi Ticks Collected from Cattle Egrets.</title>
        <authorList>
            <person name="Gauci P.J."/>
            <person name="McAllister J."/>
            <person name="Mitchell I.R."/>
            <person name="Cybinski D."/>
            <person name="St George T."/>
            <person name="Gubala A.J."/>
        </authorList>
    </citation>
    <scope>NUCLEOTIDE SEQUENCE</scope>
    <source>
        <strain evidence="22">CS1499</strain>
    </source>
</reference>
<feature type="transmembrane region" description="Helical" evidence="18">
    <location>
        <begin position="588"/>
        <end position="608"/>
    </location>
</feature>
<evidence type="ECO:0000256" key="18">
    <source>
        <dbReference type="SAM" id="Phobius"/>
    </source>
</evidence>
<keyword evidence="18" id="KW-0812">Transmembrane</keyword>
<keyword evidence="23" id="KW-1185">Reference proteome</keyword>
<dbReference type="RefSeq" id="YP_010839937.1">
    <property type="nucleotide sequence ID" value="NC_078268.1"/>
</dbReference>
<keyword evidence="16" id="KW-1160">Virus entry into host cell</keyword>
<keyword evidence="8" id="KW-1161">Viral attachment to host cell</keyword>
<comment type="subcellular location">
    <subcellularLocation>
        <location evidence="1">Host Golgi apparatus membrane</location>
        <topology evidence="1">Single-pass type I membrane protein</topology>
    </subcellularLocation>
    <subcellularLocation>
        <location evidence="3">Host endoplasmic reticulum membrane</location>
        <topology evidence="3">Single-pass type I membrane protein</topology>
    </subcellularLocation>
    <subcellularLocation>
        <location evidence="2">Virion membrane</location>
        <topology evidence="2">Single-pass membrane protein</topology>
    </subcellularLocation>
</comment>
<evidence type="ECO:0000256" key="12">
    <source>
        <dbReference type="ARBA" id="ARBA00023136"/>
    </source>
</evidence>
<feature type="domain" description="Hantavirus glycoprotein Gc N-terminal" evidence="19">
    <location>
        <begin position="824"/>
        <end position="1150"/>
    </location>
</feature>
<feature type="domain" description="Glycoprotein Gc C-terminal bunyavirales" evidence="20">
    <location>
        <begin position="1157"/>
        <end position="1368"/>
    </location>
</feature>
<dbReference type="KEGG" id="vg:80550187"/>
<keyword evidence="9" id="KW-1040">Host Golgi apparatus</keyword>
<feature type="domain" description="Structural glycoprotein Gn nairovirus" evidence="21">
    <location>
        <begin position="400"/>
        <end position="723"/>
    </location>
</feature>
<organism evidence="22 23">
    <name type="scientific">Vinegar Hill virus</name>
    <dbReference type="NCBI Taxonomy" id="2059308"/>
    <lineage>
        <taxon>Viruses</taxon>
        <taxon>Riboviria</taxon>
        <taxon>Orthornavirae</taxon>
        <taxon>Negarnaviricota</taxon>
        <taxon>Polyploviricotina</taxon>
        <taxon>Bunyaviricetes</taxon>
        <taxon>Hareavirales</taxon>
        <taxon>Nairoviridae</taxon>
        <taxon>Orthonairovirus</taxon>
        <taxon>Orthonairovirus australiaense</taxon>
    </lineage>
</organism>
<evidence type="ECO:0000256" key="5">
    <source>
        <dbReference type="ARBA" id="ARBA00022510"/>
    </source>
</evidence>
<dbReference type="Pfam" id="PF20682">
    <property type="entry name" value="Hanta_Gc_C"/>
    <property type="match status" value="1"/>
</dbReference>
<feature type="transmembrane region" description="Helical" evidence="18">
    <location>
        <begin position="705"/>
        <end position="724"/>
    </location>
</feature>
<evidence type="ECO:0000259" key="19">
    <source>
        <dbReference type="Pfam" id="PF01561"/>
    </source>
</evidence>
<feature type="transmembrane region" description="Helical" evidence="18">
    <location>
        <begin position="1343"/>
        <end position="1367"/>
    </location>
</feature>
<dbReference type="GO" id="GO:0039654">
    <property type="term" value="P:fusion of virus membrane with host endosome membrane"/>
    <property type="evidence" value="ECO:0007669"/>
    <property type="project" value="UniProtKB-KW"/>
</dbReference>
<accession>A0A2H4X1W2</accession>
<proteinExistence type="predicted"/>
<keyword evidence="4" id="KW-1168">Fusion of virus membrane with host membrane</keyword>
<dbReference type="Gene3D" id="1.10.8.1320">
    <property type="match status" value="1"/>
</dbReference>
<keyword evidence="14" id="KW-0325">Glycoprotein</keyword>
<keyword evidence="6" id="KW-0945">Host-virus interaction</keyword>
<keyword evidence="15" id="KW-1038">Host endoplasmic reticulum</keyword>
<keyword evidence="18" id="KW-1133">Transmembrane helix</keyword>
<keyword evidence="11" id="KW-1043">Host membrane</keyword>
<keyword evidence="12 18" id="KW-0472">Membrane</keyword>
<dbReference type="Pfam" id="PF01561">
    <property type="entry name" value="Hanta_Gc_N"/>
    <property type="match status" value="1"/>
</dbReference>
<dbReference type="GO" id="GO:0044167">
    <property type="term" value="C:host cell endoplasmic reticulum membrane"/>
    <property type="evidence" value="ECO:0007669"/>
    <property type="project" value="UniProtKB-SubCell"/>
</dbReference>
<dbReference type="InterPro" id="IPR002532">
    <property type="entry name" value="Hanta_Gc_N"/>
</dbReference>
<evidence type="ECO:0000256" key="16">
    <source>
        <dbReference type="ARBA" id="ARBA00023296"/>
    </source>
</evidence>
<evidence type="ECO:0000256" key="9">
    <source>
        <dbReference type="ARBA" id="ARBA00022812"/>
    </source>
</evidence>